<comment type="caution">
    <text evidence="1">The sequence shown here is derived from an EMBL/GenBank/DDBJ whole genome shotgun (WGS) entry which is preliminary data.</text>
</comment>
<dbReference type="InterPro" id="IPR009100">
    <property type="entry name" value="AcylCoA_DH/oxidase_NM_dom_sf"/>
</dbReference>
<evidence type="ECO:0000313" key="1">
    <source>
        <dbReference type="EMBL" id="MBM7413460.1"/>
    </source>
</evidence>
<gene>
    <name evidence="1" type="ORF">JOE42_000193</name>
</gene>
<protein>
    <recommendedName>
        <fullName evidence="3">Acyl-CoA dehydrogenase</fullName>
    </recommendedName>
</protein>
<dbReference type="InterPro" id="IPR046373">
    <property type="entry name" value="Acyl-CoA_Oxase/DH_mid-dom_sf"/>
</dbReference>
<name>A0ABS2KNA6_9NOCA</name>
<organism evidence="1 2">
    <name type="scientific">Rhodococcoides corynebacterioides</name>
    <dbReference type="NCBI Taxonomy" id="53972"/>
    <lineage>
        <taxon>Bacteria</taxon>
        <taxon>Bacillati</taxon>
        <taxon>Actinomycetota</taxon>
        <taxon>Actinomycetes</taxon>
        <taxon>Mycobacteriales</taxon>
        <taxon>Nocardiaceae</taxon>
        <taxon>Rhodococcoides</taxon>
    </lineage>
</organism>
<proteinExistence type="predicted"/>
<dbReference type="RefSeq" id="WP_371831660.1">
    <property type="nucleotide sequence ID" value="NZ_JAFBBK010000001.1"/>
</dbReference>
<sequence length="321" mass="33124">MSTDDLDPGVAAAVRSRIASAGEIPLPGSGATRRRWDLLTAWCRDDAVVGRLLEAHFDAVAICAELGGPAPSSEQMWGVWAAETPPPVNAVPDAHGSSSLTGRKMWCSGAHSCSHALVTARAGEDSALFAVALGSSTVTPEPNTWHATGMRESDSGAVSLAGTPAVAVGRPGDYTARAGFWHGAIGVAACWFGVALAVADPLYRRAAADRAGPHALAHLGAVDAALTACVNTFDAAAGEVDRDPLALEEARVRAMRVRAIVERACTEVLDRVGRALGAAPLGLDAEHSRRVADLTTYLRQSHAEVDLENLGRAVAASGSAS</sequence>
<dbReference type="Gene3D" id="2.40.110.10">
    <property type="entry name" value="Butyryl-CoA Dehydrogenase, subunit A, domain 2"/>
    <property type="match status" value="1"/>
</dbReference>
<accession>A0ABS2KNA6</accession>
<dbReference type="EMBL" id="JAFBBK010000001">
    <property type="protein sequence ID" value="MBM7413460.1"/>
    <property type="molecule type" value="Genomic_DNA"/>
</dbReference>
<dbReference type="SUPFAM" id="SSF56645">
    <property type="entry name" value="Acyl-CoA dehydrogenase NM domain-like"/>
    <property type="match status" value="1"/>
</dbReference>
<dbReference type="Proteomes" id="UP000703038">
    <property type="component" value="Unassembled WGS sequence"/>
</dbReference>
<evidence type="ECO:0008006" key="3">
    <source>
        <dbReference type="Google" id="ProtNLM"/>
    </source>
</evidence>
<keyword evidence="2" id="KW-1185">Reference proteome</keyword>
<reference evidence="1 2" key="1">
    <citation type="submission" date="2021-01" db="EMBL/GenBank/DDBJ databases">
        <title>Genomics of switchgrass bacterial isolates.</title>
        <authorList>
            <person name="Shade A."/>
        </authorList>
    </citation>
    <scope>NUCLEOTIDE SEQUENCE [LARGE SCALE GENOMIC DNA]</scope>
    <source>
        <strain evidence="1 2">PvP111</strain>
    </source>
</reference>
<evidence type="ECO:0000313" key="2">
    <source>
        <dbReference type="Proteomes" id="UP000703038"/>
    </source>
</evidence>